<dbReference type="AlphaFoldDB" id="A0A972VYA2"/>
<protein>
    <submittedName>
        <fullName evidence="2">GNAT family N-acetyltransferase</fullName>
    </submittedName>
</protein>
<dbReference type="InterPro" id="IPR000182">
    <property type="entry name" value="GNAT_dom"/>
</dbReference>
<accession>A0A972VYA2</accession>
<evidence type="ECO:0000313" key="3">
    <source>
        <dbReference type="Proteomes" id="UP000754644"/>
    </source>
</evidence>
<proteinExistence type="predicted"/>
<dbReference type="Gene3D" id="3.40.630.30">
    <property type="match status" value="1"/>
</dbReference>
<gene>
    <name evidence="2" type="ORF">HQ497_14230</name>
</gene>
<dbReference type="GO" id="GO:0016747">
    <property type="term" value="F:acyltransferase activity, transferring groups other than amino-acyl groups"/>
    <property type="evidence" value="ECO:0007669"/>
    <property type="project" value="InterPro"/>
</dbReference>
<organism evidence="2 3">
    <name type="scientific">SAR86 cluster bacterium</name>
    <dbReference type="NCBI Taxonomy" id="2030880"/>
    <lineage>
        <taxon>Bacteria</taxon>
        <taxon>Pseudomonadati</taxon>
        <taxon>Pseudomonadota</taxon>
        <taxon>Gammaproteobacteria</taxon>
        <taxon>SAR86 cluster</taxon>
    </lineage>
</organism>
<dbReference type="EMBL" id="JABMOJ010000531">
    <property type="protein sequence ID" value="NQV66515.1"/>
    <property type="molecule type" value="Genomic_DNA"/>
</dbReference>
<comment type="caution">
    <text evidence="2">The sequence shown here is derived from an EMBL/GenBank/DDBJ whole genome shotgun (WGS) entry which is preliminary data.</text>
</comment>
<evidence type="ECO:0000313" key="2">
    <source>
        <dbReference type="EMBL" id="NQV66515.1"/>
    </source>
</evidence>
<dbReference type="PROSITE" id="PS51186">
    <property type="entry name" value="GNAT"/>
    <property type="match status" value="1"/>
</dbReference>
<dbReference type="InterPro" id="IPR016181">
    <property type="entry name" value="Acyl_CoA_acyltransferase"/>
</dbReference>
<reference evidence="2" key="1">
    <citation type="submission" date="2020-05" db="EMBL/GenBank/DDBJ databases">
        <title>Sulfur intermediates as new biogeochemical hubs in an aquatic model microbial ecosystem.</title>
        <authorList>
            <person name="Vigneron A."/>
        </authorList>
    </citation>
    <scope>NUCLEOTIDE SEQUENCE</scope>
    <source>
        <strain evidence="2">Bin.250</strain>
    </source>
</reference>
<name>A0A972VYA2_9GAMM</name>
<dbReference type="SUPFAM" id="SSF55729">
    <property type="entry name" value="Acyl-CoA N-acyltransferases (Nat)"/>
    <property type="match status" value="1"/>
</dbReference>
<sequence length="160" mass="17944">MIVLRNLSTTEFADYRAYFVADYAREIISNYAETPARAEAIASADMDENFPAGVPAGANELVGIDWVVDEVSTHVGYLWYTIDGPERSAFICDFYILAAQRSRGYGRLTIDLFEAQLLAAGVTRLQLRVAHDNQRALRLYQEIGFFITGHNMLKRLASQA</sequence>
<dbReference type="Pfam" id="PF00583">
    <property type="entry name" value="Acetyltransf_1"/>
    <property type="match status" value="1"/>
</dbReference>
<feature type="domain" description="N-acetyltransferase" evidence="1">
    <location>
        <begin position="2"/>
        <end position="160"/>
    </location>
</feature>
<dbReference type="Proteomes" id="UP000754644">
    <property type="component" value="Unassembled WGS sequence"/>
</dbReference>
<evidence type="ECO:0000259" key="1">
    <source>
        <dbReference type="PROSITE" id="PS51186"/>
    </source>
</evidence>